<dbReference type="EMBL" id="WNTK01000013">
    <property type="protein sequence ID" value="KAG9474693.1"/>
    <property type="molecule type" value="Genomic_DNA"/>
</dbReference>
<dbReference type="SMART" id="SM00407">
    <property type="entry name" value="IGc1"/>
    <property type="match status" value="2"/>
</dbReference>
<dbReference type="Pfam" id="PF07654">
    <property type="entry name" value="C1-set"/>
    <property type="match status" value="2"/>
</dbReference>
<dbReference type="OrthoDB" id="9983389at2759"/>
<feature type="non-terminal residue" evidence="3">
    <location>
        <position position="213"/>
    </location>
</feature>
<dbReference type="PROSITE" id="PS50835">
    <property type="entry name" value="IG_LIKE"/>
    <property type="match status" value="2"/>
</dbReference>
<dbReference type="InterPro" id="IPR003599">
    <property type="entry name" value="Ig_sub"/>
</dbReference>
<name>A0A8J6JYR0_ELECQ</name>
<dbReference type="PROSITE" id="PS00290">
    <property type="entry name" value="IG_MHC"/>
    <property type="match status" value="1"/>
</dbReference>
<dbReference type="Gene3D" id="2.60.40.10">
    <property type="entry name" value="Immunoglobulins"/>
    <property type="match status" value="2"/>
</dbReference>
<dbReference type="Proteomes" id="UP000770717">
    <property type="component" value="Unassembled WGS sequence"/>
</dbReference>
<keyword evidence="4" id="KW-1185">Reference proteome</keyword>
<dbReference type="InterPro" id="IPR036179">
    <property type="entry name" value="Ig-like_dom_sf"/>
</dbReference>
<dbReference type="InterPro" id="IPR013783">
    <property type="entry name" value="Ig-like_fold"/>
</dbReference>
<reference evidence="3" key="1">
    <citation type="thesis" date="2020" institute="ProQuest LLC" country="789 East Eisenhower Parkway, Ann Arbor, MI, USA">
        <title>Comparative Genomics and Chromosome Evolution.</title>
        <authorList>
            <person name="Mudd A.B."/>
        </authorList>
    </citation>
    <scope>NUCLEOTIDE SEQUENCE</scope>
    <source>
        <strain evidence="3">HN-11 Male</strain>
        <tissue evidence="3">Kidney and liver</tissue>
    </source>
</reference>
<proteinExistence type="predicted"/>
<organism evidence="3 4">
    <name type="scientific">Eleutherodactylus coqui</name>
    <name type="common">Puerto Rican coqui</name>
    <dbReference type="NCBI Taxonomy" id="57060"/>
    <lineage>
        <taxon>Eukaryota</taxon>
        <taxon>Metazoa</taxon>
        <taxon>Chordata</taxon>
        <taxon>Craniata</taxon>
        <taxon>Vertebrata</taxon>
        <taxon>Euteleostomi</taxon>
        <taxon>Amphibia</taxon>
        <taxon>Batrachia</taxon>
        <taxon>Anura</taxon>
        <taxon>Neobatrachia</taxon>
        <taxon>Hyloidea</taxon>
        <taxon>Eleutherodactylidae</taxon>
        <taxon>Eleutherodactylinae</taxon>
        <taxon>Eleutherodactylus</taxon>
        <taxon>Eleutherodactylus</taxon>
    </lineage>
</organism>
<evidence type="ECO:0000259" key="2">
    <source>
        <dbReference type="PROSITE" id="PS50835"/>
    </source>
</evidence>
<keyword evidence="1" id="KW-0393">Immunoglobulin domain</keyword>
<feature type="domain" description="Ig-like" evidence="2">
    <location>
        <begin position="2"/>
        <end position="100"/>
    </location>
</feature>
<dbReference type="PANTHER" id="PTHR23411">
    <property type="entry name" value="TAPASIN"/>
    <property type="match status" value="1"/>
</dbReference>
<dbReference type="AlphaFoldDB" id="A0A8J6JYR0"/>
<evidence type="ECO:0000313" key="4">
    <source>
        <dbReference type="Proteomes" id="UP000770717"/>
    </source>
</evidence>
<dbReference type="InterPro" id="IPR007110">
    <property type="entry name" value="Ig-like_dom"/>
</dbReference>
<dbReference type="InterPro" id="IPR003006">
    <property type="entry name" value="Ig/MHC_CS"/>
</dbReference>
<comment type="caution">
    <text evidence="3">The sequence shown here is derived from an EMBL/GenBank/DDBJ whole genome shotgun (WGS) entry which is preliminary data.</text>
</comment>
<dbReference type="InterPro" id="IPR003597">
    <property type="entry name" value="Ig_C1-set"/>
</dbReference>
<accession>A0A8J6JYR0</accession>
<protein>
    <recommendedName>
        <fullName evidence="2">Ig-like domain-containing protein</fullName>
    </recommendedName>
</protein>
<evidence type="ECO:0000313" key="3">
    <source>
        <dbReference type="EMBL" id="KAG9474693.1"/>
    </source>
</evidence>
<dbReference type="InterPro" id="IPR050380">
    <property type="entry name" value="Immune_Resp_Modulators"/>
</dbReference>
<sequence length="213" mass="23756">RPKKSYISSWPPDPRAGDTVTLSCVVERFYPKPIAVTWLRNGQAQSSVTQFGPFSCDNDCYSVWSQIDLPLTEEEDGAVYTCQISHLSLRSVEELSYEINAQGTPPEVQFITADPVTPVIGQEMLLSCRISNFFPREIAVDWSKDGVRLDTGICRSLCVTNTNGVHSMWSSFKFTPAAEDDGSIFTCSVQHAALKNREERTYTLSVAAEKPFK</sequence>
<dbReference type="SUPFAM" id="SSF48726">
    <property type="entry name" value="Immunoglobulin"/>
    <property type="match status" value="2"/>
</dbReference>
<evidence type="ECO:0000256" key="1">
    <source>
        <dbReference type="ARBA" id="ARBA00023319"/>
    </source>
</evidence>
<dbReference type="SMART" id="SM00409">
    <property type="entry name" value="IG"/>
    <property type="match status" value="2"/>
</dbReference>
<feature type="domain" description="Ig-like" evidence="2">
    <location>
        <begin position="106"/>
        <end position="203"/>
    </location>
</feature>
<gene>
    <name evidence="3" type="ORF">GDO78_004807</name>
</gene>
<dbReference type="CDD" id="cd00098">
    <property type="entry name" value="IgC1"/>
    <property type="match status" value="2"/>
</dbReference>